<accession>A0AAD7GQ87</accession>
<dbReference type="AlphaFoldDB" id="A0AAD7GQ87"/>
<evidence type="ECO:0000313" key="1">
    <source>
        <dbReference type="EMBL" id="KAJ7699415.1"/>
    </source>
</evidence>
<proteinExistence type="predicted"/>
<protein>
    <submittedName>
        <fullName evidence="1">Uncharacterized protein</fullName>
    </submittedName>
</protein>
<keyword evidence="2" id="KW-1185">Reference proteome</keyword>
<name>A0AAD7GQ87_9AGAR</name>
<gene>
    <name evidence="1" type="ORF">B0H16DRAFT_1248509</name>
</gene>
<dbReference type="Proteomes" id="UP001215598">
    <property type="component" value="Unassembled WGS sequence"/>
</dbReference>
<feature type="non-terminal residue" evidence="1">
    <location>
        <position position="96"/>
    </location>
</feature>
<dbReference type="EMBL" id="JARKIB010000574">
    <property type="protein sequence ID" value="KAJ7699415.1"/>
    <property type="molecule type" value="Genomic_DNA"/>
</dbReference>
<reference evidence="1" key="1">
    <citation type="submission" date="2023-03" db="EMBL/GenBank/DDBJ databases">
        <title>Massive genome expansion in bonnet fungi (Mycena s.s.) driven by repeated elements and novel gene families across ecological guilds.</title>
        <authorList>
            <consortium name="Lawrence Berkeley National Laboratory"/>
            <person name="Harder C.B."/>
            <person name="Miyauchi S."/>
            <person name="Viragh M."/>
            <person name="Kuo A."/>
            <person name="Thoen E."/>
            <person name="Andreopoulos B."/>
            <person name="Lu D."/>
            <person name="Skrede I."/>
            <person name="Drula E."/>
            <person name="Henrissat B."/>
            <person name="Morin E."/>
            <person name="Kohler A."/>
            <person name="Barry K."/>
            <person name="LaButti K."/>
            <person name="Morin E."/>
            <person name="Salamov A."/>
            <person name="Lipzen A."/>
            <person name="Mereny Z."/>
            <person name="Hegedus B."/>
            <person name="Baldrian P."/>
            <person name="Stursova M."/>
            <person name="Weitz H."/>
            <person name="Taylor A."/>
            <person name="Grigoriev I.V."/>
            <person name="Nagy L.G."/>
            <person name="Martin F."/>
            <person name="Kauserud H."/>
        </authorList>
    </citation>
    <scope>NUCLEOTIDE SEQUENCE</scope>
    <source>
        <strain evidence="1">CBHHK182m</strain>
    </source>
</reference>
<evidence type="ECO:0000313" key="2">
    <source>
        <dbReference type="Proteomes" id="UP001215598"/>
    </source>
</evidence>
<sequence length="96" mass="11037">MEIGSPMASMYLLGDPDHYTSHTFVPFAWRSYAFFVRKFWQVEDVADDDAGVLDEKVELTTANGKVIAGSAVDDYRFRPHVFEHVNLYEWIQCSAK</sequence>
<organism evidence="1 2">
    <name type="scientific">Mycena metata</name>
    <dbReference type="NCBI Taxonomy" id="1033252"/>
    <lineage>
        <taxon>Eukaryota</taxon>
        <taxon>Fungi</taxon>
        <taxon>Dikarya</taxon>
        <taxon>Basidiomycota</taxon>
        <taxon>Agaricomycotina</taxon>
        <taxon>Agaricomycetes</taxon>
        <taxon>Agaricomycetidae</taxon>
        <taxon>Agaricales</taxon>
        <taxon>Marasmiineae</taxon>
        <taxon>Mycenaceae</taxon>
        <taxon>Mycena</taxon>
    </lineage>
</organism>
<comment type="caution">
    <text evidence="1">The sequence shown here is derived from an EMBL/GenBank/DDBJ whole genome shotgun (WGS) entry which is preliminary data.</text>
</comment>